<dbReference type="KEGG" id="grs:C7S20_09400"/>
<accession>A0A2R3Z5B0</accession>
<dbReference type="AlphaFoldDB" id="A0A2R3Z5B0"/>
<protein>
    <recommendedName>
        <fullName evidence="3">DUF2383 domain-containing protein</fullName>
    </recommendedName>
</protein>
<dbReference type="OrthoDB" id="1444169at2"/>
<reference evidence="2" key="1">
    <citation type="submission" date="2018-03" db="EMBL/GenBank/DDBJ databases">
        <title>Gramella fulva sp. nov., isolated from a dry surface of tidal flat.</title>
        <authorList>
            <person name="Hwang S.H."/>
            <person name="Hwang W.M."/>
            <person name="Kang K."/>
            <person name="Ahn T.-Y."/>
        </authorList>
    </citation>
    <scope>NUCLEOTIDE SEQUENCE [LARGE SCALE GENOMIC DNA]</scope>
    <source>
        <strain evidence="2">SH35</strain>
    </source>
</reference>
<sequence length="154" mass="18756">MRLSEKKKTLELLEKLRVLNYKSAFIYEITYQKEKRLMLRKLYQQLHQQKKEFLLEIEEKIEQLKKEISPIPDPEKLAFYKRKKLIISQLYLKYKMKCNLTYAHKRELKSYKKYCKYLSQTNHGGVRAIILDHKHRIRSLLNEMNSTGIINYQS</sequence>
<name>A0A2R3Z5B0_9FLAO</name>
<evidence type="ECO:0008006" key="3">
    <source>
        <dbReference type="Google" id="ProtNLM"/>
    </source>
</evidence>
<proteinExistence type="predicted"/>
<keyword evidence="2" id="KW-1185">Reference proteome</keyword>
<gene>
    <name evidence="1" type="ORF">C7S20_09400</name>
</gene>
<dbReference type="EMBL" id="CP028136">
    <property type="protein sequence ID" value="AVR45467.1"/>
    <property type="molecule type" value="Genomic_DNA"/>
</dbReference>
<evidence type="ECO:0000313" key="2">
    <source>
        <dbReference type="Proteomes" id="UP000241507"/>
    </source>
</evidence>
<organism evidence="1 2">
    <name type="scientific">Christiangramia fulva</name>
    <dbReference type="NCBI Taxonomy" id="2126553"/>
    <lineage>
        <taxon>Bacteria</taxon>
        <taxon>Pseudomonadati</taxon>
        <taxon>Bacteroidota</taxon>
        <taxon>Flavobacteriia</taxon>
        <taxon>Flavobacteriales</taxon>
        <taxon>Flavobacteriaceae</taxon>
        <taxon>Christiangramia</taxon>
    </lineage>
</organism>
<evidence type="ECO:0000313" key="1">
    <source>
        <dbReference type="EMBL" id="AVR45467.1"/>
    </source>
</evidence>
<dbReference type="RefSeq" id="WP_107012245.1">
    <property type="nucleotide sequence ID" value="NZ_CP028136.1"/>
</dbReference>
<dbReference type="Proteomes" id="UP000241507">
    <property type="component" value="Chromosome"/>
</dbReference>